<dbReference type="OrthoDB" id="9789113at2"/>
<feature type="transmembrane region" description="Helical" evidence="2">
    <location>
        <begin position="57"/>
        <end position="82"/>
    </location>
</feature>
<keyword evidence="2" id="KW-0812">Transmembrane</keyword>
<feature type="transmembrane region" description="Helical" evidence="2">
    <location>
        <begin position="155"/>
        <end position="174"/>
    </location>
</feature>
<dbReference type="RefSeq" id="WP_132519522.1">
    <property type="nucleotide sequence ID" value="NZ_SMKP01000292.1"/>
</dbReference>
<sequence>MWSSRTRFPIPVSVALLVFGAVVGFAARTPAWTAADTSVSEVVQSARGPWPTAVAQALNVGFGNVVGTVLAVVLVVAVAVWGRSRAARLVLVVIAAGWGVGALLKPLVARPRPPASHALAHELGPDSFPSGHVCLTLSMAVAVALLAWKTRWRWPVLAAGCVLVAGQILARVYLGAHYPTDTLGSIIVTLAAIHLATNARRLGPFLLRAANRRRARRAGPPSTRQVKILLLHAYGMGGTIRTVLNPASTLSADHDVEIVSVIRTRERPFFPVPPAFASPSWTNARTGAARVCWAAGSSRGRRRPTEGSICGPTSPSCAS</sequence>
<proteinExistence type="predicted"/>
<evidence type="ECO:0000256" key="1">
    <source>
        <dbReference type="SAM" id="MobiDB-lite"/>
    </source>
</evidence>
<dbReference type="SUPFAM" id="SSF48317">
    <property type="entry name" value="Acid phosphatase/Vanadium-dependent haloperoxidase"/>
    <property type="match status" value="1"/>
</dbReference>
<organism evidence="4 5">
    <name type="scientific">Nonomuraea diastatica</name>
    <dbReference type="NCBI Taxonomy" id="1848329"/>
    <lineage>
        <taxon>Bacteria</taxon>
        <taxon>Bacillati</taxon>
        <taxon>Actinomycetota</taxon>
        <taxon>Actinomycetes</taxon>
        <taxon>Streptosporangiales</taxon>
        <taxon>Streptosporangiaceae</taxon>
        <taxon>Nonomuraea</taxon>
    </lineage>
</organism>
<comment type="caution">
    <text evidence="4">The sequence shown here is derived from an EMBL/GenBank/DDBJ whole genome shotgun (WGS) entry which is preliminary data.</text>
</comment>
<reference evidence="4 5" key="1">
    <citation type="submission" date="2019-03" db="EMBL/GenBank/DDBJ databases">
        <title>Draft genome sequences of novel Actinobacteria.</title>
        <authorList>
            <person name="Sahin N."/>
            <person name="Ay H."/>
            <person name="Saygin H."/>
        </authorList>
    </citation>
    <scope>NUCLEOTIDE SEQUENCE [LARGE SCALE GENOMIC DNA]</scope>
    <source>
        <strain evidence="4 5">KC712</strain>
    </source>
</reference>
<dbReference type="Gene3D" id="1.20.144.10">
    <property type="entry name" value="Phosphatidic acid phosphatase type 2/haloperoxidase"/>
    <property type="match status" value="1"/>
</dbReference>
<dbReference type="AlphaFoldDB" id="A0A4R4VIB6"/>
<evidence type="ECO:0000259" key="3">
    <source>
        <dbReference type="SMART" id="SM00014"/>
    </source>
</evidence>
<feature type="domain" description="Phosphatidic acid phosphatase type 2/haloperoxidase" evidence="3">
    <location>
        <begin position="87"/>
        <end position="197"/>
    </location>
</feature>
<evidence type="ECO:0000256" key="2">
    <source>
        <dbReference type="SAM" id="Phobius"/>
    </source>
</evidence>
<feature type="transmembrane region" description="Helical" evidence="2">
    <location>
        <begin position="186"/>
        <end position="207"/>
    </location>
</feature>
<dbReference type="PANTHER" id="PTHR14969:SF13">
    <property type="entry name" value="AT30094P"/>
    <property type="match status" value="1"/>
</dbReference>
<gene>
    <name evidence="4" type="ORF">E1294_49525</name>
</gene>
<feature type="transmembrane region" description="Helical" evidence="2">
    <location>
        <begin position="128"/>
        <end position="148"/>
    </location>
</feature>
<dbReference type="Pfam" id="PF01569">
    <property type="entry name" value="PAP2"/>
    <property type="match status" value="1"/>
</dbReference>
<evidence type="ECO:0000313" key="4">
    <source>
        <dbReference type="EMBL" id="TDD05419.1"/>
    </source>
</evidence>
<keyword evidence="2" id="KW-1133">Transmembrane helix</keyword>
<feature type="region of interest" description="Disordered" evidence="1">
    <location>
        <begin position="298"/>
        <end position="319"/>
    </location>
</feature>
<dbReference type="EMBL" id="SMKP01000292">
    <property type="protein sequence ID" value="TDD05419.1"/>
    <property type="molecule type" value="Genomic_DNA"/>
</dbReference>
<dbReference type="Proteomes" id="UP000294543">
    <property type="component" value="Unassembled WGS sequence"/>
</dbReference>
<name>A0A4R4VIB6_9ACTN</name>
<dbReference type="SMART" id="SM00014">
    <property type="entry name" value="acidPPc"/>
    <property type="match status" value="1"/>
</dbReference>
<dbReference type="InterPro" id="IPR000326">
    <property type="entry name" value="PAP2/HPO"/>
</dbReference>
<dbReference type="PANTHER" id="PTHR14969">
    <property type="entry name" value="SPHINGOSINE-1-PHOSPHATE PHOSPHOHYDROLASE"/>
    <property type="match status" value="1"/>
</dbReference>
<accession>A0A4R4VIB6</accession>
<keyword evidence="2" id="KW-0472">Membrane</keyword>
<dbReference type="InterPro" id="IPR036938">
    <property type="entry name" value="PAP2/HPO_sf"/>
</dbReference>
<evidence type="ECO:0000313" key="5">
    <source>
        <dbReference type="Proteomes" id="UP000294543"/>
    </source>
</evidence>
<keyword evidence="5" id="KW-1185">Reference proteome</keyword>
<protein>
    <submittedName>
        <fullName evidence="4">Phosphatase PAP2 family protein</fullName>
    </submittedName>
</protein>
<feature type="transmembrane region" description="Helical" evidence="2">
    <location>
        <begin position="89"/>
        <end position="108"/>
    </location>
</feature>